<organism evidence="1 2">
    <name type="scientific">Blepharisma stoltei</name>
    <dbReference type="NCBI Taxonomy" id="1481888"/>
    <lineage>
        <taxon>Eukaryota</taxon>
        <taxon>Sar</taxon>
        <taxon>Alveolata</taxon>
        <taxon>Ciliophora</taxon>
        <taxon>Postciliodesmatophora</taxon>
        <taxon>Heterotrichea</taxon>
        <taxon>Heterotrichida</taxon>
        <taxon>Blepharismidae</taxon>
        <taxon>Blepharisma</taxon>
    </lineage>
</organism>
<reference evidence="1" key="1">
    <citation type="submission" date="2021-09" db="EMBL/GenBank/DDBJ databases">
        <authorList>
            <consortium name="AG Swart"/>
            <person name="Singh M."/>
            <person name="Singh A."/>
            <person name="Seah K."/>
            <person name="Emmerich C."/>
        </authorList>
    </citation>
    <scope>NUCLEOTIDE SEQUENCE</scope>
    <source>
        <strain evidence="1">ATCC30299</strain>
    </source>
</reference>
<evidence type="ECO:0000313" key="2">
    <source>
        <dbReference type="Proteomes" id="UP001162131"/>
    </source>
</evidence>
<dbReference type="AlphaFoldDB" id="A0AAU9IIS8"/>
<gene>
    <name evidence="1" type="ORF">BSTOLATCC_MIC13182</name>
</gene>
<accession>A0AAU9IIS8</accession>
<evidence type="ECO:0000313" key="1">
    <source>
        <dbReference type="EMBL" id="CAG9315409.1"/>
    </source>
</evidence>
<proteinExistence type="predicted"/>
<protein>
    <submittedName>
        <fullName evidence="1">Uncharacterized protein</fullName>
    </submittedName>
</protein>
<dbReference type="Proteomes" id="UP001162131">
    <property type="component" value="Unassembled WGS sequence"/>
</dbReference>
<sequence>MDANKIHFFYRNPAPNLMTPKRFHSTVGAPLRNQARMLRQIDLNNTFRFLKTDGNPIAKTDKFFPDIRKSPLRLGRNLIKTKALKMMQKHDGRKTERNTSV</sequence>
<name>A0AAU9IIS8_9CILI</name>
<comment type="caution">
    <text evidence="1">The sequence shown here is derived from an EMBL/GenBank/DDBJ whole genome shotgun (WGS) entry which is preliminary data.</text>
</comment>
<dbReference type="EMBL" id="CAJZBQ010000013">
    <property type="protein sequence ID" value="CAG9315409.1"/>
    <property type="molecule type" value="Genomic_DNA"/>
</dbReference>
<keyword evidence="2" id="KW-1185">Reference proteome</keyword>